<sequence length="137" mass="14379">MPVSHAANYLVPPAVPRFTAPADLIMTADLGMTVAECLGDASALFLVNHGIVTVGPDLPTATFAALLLEQAAEQQLRAMAFGDALHWSDPTESLAKREHIYNPTAIGKAWDYLVRTTVDTAGPPAADGVLSMITPPG</sequence>
<comment type="caution">
    <text evidence="2">The sequence shown here is derived from an EMBL/GenBank/DDBJ whole genome shotgun (WGS) entry which is preliminary data.</text>
</comment>
<dbReference type="InterPro" id="IPR036409">
    <property type="entry name" value="Aldolase_II/adducin_N_sf"/>
</dbReference>
<dbReference type="SUPFAM" id="SSF53639">
    <property type="entry name" value="AraD/HMP-PK domain-like"/>
    <property type="match status" value="1"/>
</dbReference>
<keyword evidence="3" id="KW-1185">Reference proteome</keyword>
<dbReference type="EMBL" id="JBIALX010000005">
    <property type="protein sequence ID" value="MFF0454397.1"/>
    <property type="molecule type" value="Genomic_DNA"/>
</dbReference>
<proteinExistence type="predicted"/>
<evidence type="ECO:0000313" key="3">
    <source>
        <dbReference type="Proteomes" id="UP001601521"/>
    </source>
</evidence>
<dbReference type="RefSeq" id="WP_387251272.1">
    <property type="nucleotide sequence ID" value="NZ_JBIALX010000005.1"/>
</dbReference>
<evidence type="ECO:0000313" key="2">
    <source>
        <dbReference type="EMBL" id="MFF0454397.1"/>
    </source>
</evidence>
<feature type="domain" description="Class II aldolase/adducin N-terminal" evidence="1">
    <location>
        <begin position="25"/>
        <end position="76"/>
    </location>
</feature>
<protein>
    <submittedName>
        <fullName evidence="2">Class II aldolase/adducin family protein</fullName>
    </submittedName>
</protein>
<organism evidence="2 3">
    <name type="scientific">Nocardia africana</name>
    <dbReference type="NCBI Taxonomy" id="134964"/>
    <lineage>
        <taxon>Bacteria</taxon>
        <taxon>Bacillati</taxon>
        <taxon>Actinomycetota</taxon>
        <taxon>Actinomycetes</taxon>
        <taxon>Mycobacteriales</taxon>
        <taxon>Nocardiaceae</taxon>
        <taxon>Nocardia</taxon>
    </lineage>
</organism>
<dbReference type="Gene3D" id="3.40.225.10">
    <property type="entry name" value="Class II aldolase/adducin N-terminal domain"/>
    <property type="match status" value="1"/>
</dbReference>
<dbReference type="Pfam" id="PF00596">
    <property type="entry name" value="Aldolase_II"/>
    <property type="match status" value="1"/>
</dbReference>
<dbReference type="Proteomes" id="UP001601521">
    <property type="component" value="Unassembled WGS sequence"/>
</dbReference>
<accession>A0ABW6NI89</accession>
<name>A0ABW6NI89_9NOCA</name>
<evidence type="ECO:0000259" key="1">
    <source>
        <dbReference type="Pfam" id="PF00596"/>
    </source>
</evidence>
<dbReference type="InterPro" id="IPR001303">
    <property type="entry name" value="Aldolase_II/adducin_N"/>
</dbReference>
<gene>
    <name evidence="2" type="ORF">ACFYTH_13620</name>
</gene>
<reference evidence="2 3" key="1">
    <citation type="submission" date="2024-10" db="EMBL/GenBank/DDBJ databases">
        <title>The Natural Products Discovery Center: Release of the First 8490 Sequenced Strains for Exploring Actinobacteria Biosynthetic Diversity.</title>
        <authorList>
            <person name="Kalkreuter E."/>
            <person name="Kautsar S.A."/>
            <person name="Yang D."/>
            <person name="Bader C.D."/>
            <person name="Teijaro C.N."/>
            <person name="Fluegel L."/>
            <person name="Davis C.M."/>
            <person name="Simpson J.R."/>
            <person name="Lauterbach L."/>
            <person name="Steele A.D."/>
            <person name="Gui C."/>
            <person name="Meng S."/>
            <person name="Li G."/>
            <person name="Viehrig K."/>
            <person name="Ye F."/>
            <person name="Su P."/>
            <person name="Kiefer A.F."/>
            <person name="Nichols A."/>
            <person name="Cepeda A.J."/>
            <person name="Yan W."/>
            <person name="Fan B."/>
            <person name="Jiang Y."/>
            <person name="Adhikari A."/>
            <person name="Zheng C.-J."/>
            <person name="Schuster L."/>
            <person name="Cowan T.M."/>
            <person name="Smanski M.J."/>
            <person name="Chevrette M.G."/>
            <person name="De Carvalho L.P.S."/>
            <person name="Shen B."/>
        </authorList>
    </citation>
    <scope>NUCLEOTIDE SEQUENCE [LARGE SCALE GENOMIC DNA]</scope>
    <source>
        <strain evidence="2 3">NPDC004550</strain>
    </source>
</reference>